<organism evidence="5 6">
    <name type="scientific">Candidatus Collierbacteria bacterium GW2011_GWC2_44_18</name>
    <dbReference type="NCBI Taxonomy" id="1618392"/>
    <lineage>
        <taxon>Bacteria</taxon>
        <taxon>Candidatus Collieribacteriota</taxon>
    </lineage>
</organism>
<name>A0A0G1K0Z3_9BACT</name>
<evidence type="ECO:0000256" key="1">
    <source>
        <dbReference type="ARBA" id="ARBA00001968"/>
    </source>
</evidence>
<dbReference type="AlphaFoldDB" id="A0A0G1K0Z3"/>
<gene>
    <name evidence="5" type="ORF">UW41_C0002G0088</name>
</gene>
<evidence type="ECO:0000259" key="3">
    <source>
        <dbReference type="Pfam" id="PF13359"/>
    </source>
</evidence>
<comment type="caution">
    <text evidence="5">The sequence shown here is derived from an EMBL/GenBank/DDBJ whole genome shotgun (WGS) entry which is preliminary data.</text>
</comment>
<evidence type="ECO:0000259" key="4">
    <source>
        <dbReference type="Pfam" id="PF13613"/>
    </source>
</evidence>
<keyword evidence="2" id="KW-0479">Metal-binding</keyword>
<reference evidence="5 6" key="1">
    <citation type="journal article" date="2015" name="Nature">
        <title>rRNA introns, odd ribosomes, and small enigmatic genomes across a large radiation of phyla.</title>
        <authorList>
            <person name="Brown C.T."/>
            <person name="Hug L.A."/>
            <person name="Thomas B.C."/>
            <person name="Sharon I."/>
            <person name="Castelle C.J."/>
            <person name="Singh A."/>
            <person name="Wilkins M.J."/>
            <person name="Williams K.H."/>
            <person name="Banfield J.F."/>
        </authorList>
    </citation>
    <scope>NUCLEOTIDE SEQUENCE [LARGE SCALE GENOMIC DNA]</scope>
</reference>
<protein>
    <submittedName>
        <fullName evidence="5">Transposase, IS4 family protein</fullName>
    </submittedName>
</protein>
<dbReference type="InterPro" id="IPR027805">
    <property type="entry name" value="Transposase_HTH_dom"/>
</dbReference>
<dbReference type="Pfam" id="PF13613">
    <property type="entry name" value="HTH_Tnp_4"/>
    <property type="match status" value="1"/>
</dbReference>
<feature type="domain" description="DDE Tnp4" evidence="3">
    <location>
        <begin position="138"/>
        <end position="275"/>
    </location>
</feature>
<proteinExistence type="predicted"/>
<evidence type="ECO:0000256" key="2">
    <source>
        <dbReference type="ARBA" id="ARBA00022723"/>
    </source>
</evidence>
<dbReference type="Pfam" id="PF13359">
    <property type="entry name" value="DDE_Tnp_4"/>
    <property type="match status" value="1"/>
</dbReference>
<accession>A0A0G1K0Z3</accession>
<dbReference type="GO" id="GO:0046872">
    <property type="term" value="F:metal ion binding"/>
    <property type="evidence" value="ECO:0007669"/>
    <property type="project" value="UniProtKB-KW"/>
</dbReference>
<feature type="domain" description="Transposase Helix-turn-helix" evidence="4">
    <location>
        <begin position="62"/>
        <end position="105"/>
    </location>
</feature>
<dbReference type="EMBL" id="LCIE01000002">
    <property type="protein sequence ID" value="KKT49812.1"/>
    <property type="molecule type" value="Genomic_DNA"/>
</dbReference>
<dbReference type="InterPro" id="IPR027806">
    <property type="entry name" value="HARBI1_dom"/>
</dbReference>
<evidence type="ECO:0000313" key="5">
    <source>
        <dbReference type="EMBL" id="KKT49812.1"/>
    </source>
</evidence>
<dbReference type="Proteomes" id="UP000034172">
    <property type="component" value="Unassembled WGS sequence"/>
</dbReference>
<evidence type="ECO:0000313" key="6">
    <source>
        <dbReference type="Proteomes" id="UP000034172"/>
    </source>
</evidence>
<sequence>MNLLYLLKHPDLFPAVIGMSQEKFNKLLPLFDIRFRQSRHHKLWRWDRDRGMGAGRRSVLRTSSERLLFILFYYKTYPTFRLAQTIFEVDKETIHRWKVFMEEVLWLTLGYELRLPKRKIRTMAGMLEICPDLSEFIIDATERAVQRPKKNQEFYYSGKKKKHTIKNQIIIHPHTKRILAVSQTVEGKRHDKQLCVDDGTVLRAPPGATCLADLGYVGLQESSSHSKVILPIKKPYKKELPEMDKLTNQTISSIRVRVEHVIGALKHFHILADRYALYNFTRPITKDTC</sequence>
<comment type="cofactor">
    <cofactor evidence="1">
        <name>a divalent metal cation</name>
        <dbReference type="ChEBI" id="CHEBI:60240"/>
    </cofactor>
</comment>